<dbReference type="AlphaFoldDB" id="A0A1L6ZKM3"/>
<dbReference type="InterPro" id="IPR027383">
    <property type="entry name" value="Znf_put"/>
</dbReference>
<reference evidence="3 4" key="1">
    <citation type="submission" date="2016-05" db="EMBL/GenBank/DDBJ databases">
        <title>Complete Genome and Methylome Analysis of Psychrotrophic Bacterial Isolates from Antarctic Lake Untersee.</title>
        <authorList>
            <person name="Fomenkov A."/>
            <person name="Akimov V.N."/>
            <person name="Vasilyeva L.V."/>
            <person name="Andersen D."/>
            <person name="Vincze T."/>
            <person name="Roberts R.J."/>
        </authorList>
    </citation>
    <scope>NUCLEOTIDE SEQUENCE [LARGE SCALE GENOMIC DNA]</scope>
    <source>
        <strain evidence="3 4">U14-5</strain>
    </source>
</reference>
<evidence type="ECO:0000313" key="4">
    <source>
        <dbReference type="Proteomes" id="UP000185426"/>
    </source>
</evidence>
<dbReference type="EMBL" id="CP015607">
    <property type="protein sequence ID" value="APT47064.1"/>
    <property type="molecule type" value="Genomic_DNA"/>
</dbReference>
<keyword evidence="1" id="KW-1133">Transmembrane helix</keyword>
<dbReference type="Pfam" id="PF13490">
    <property type="entry name" value="zf-HC2"/>
    <property type="match status" value="1"/>
</dbReference>
<feature type="domain" description="Putative zinc-finger" evidence="2">
    <location>
        <begin position="3"/>
        <end position="37"/>
    </location>
</feature>
<dbReference type="RefSeq" id="WP_075622972.1">
    <property type="nucleotide sequence ID" value="NZ_CP015607.1"/>
</dbReference>
<evidence type="ECO:0000259" key="2">
    <source>
        <dbReference type="Pfam" id="PF13490"/>
    </source>
</evidence>
<sequence>MSCYLIEELLPLYIEGDTSAETNKIVAEHLQSCESCQHFYHEMKEPITLIQTPDLMPYIDEKEEKRKFEKRYYGKLLYRASIAFGIGYVMMIILYWLK</sequence>
<name>A0A1L6ZKM3_BACIA</name>
<keyword evidence="1" id="KW-0472">Membrane</keyword>
<evidence type="ECO:0000256" key="1">
    <source>
        <dbReference type="SAM" id="Phobius"/>
    </source>
</evidence>
<protein>
    <recommendedName>
        <fullName evidence="2">Putative zinc-finger domain-containing protein</fullName>
    </recommendedName>
</protein>
<evidence type="ECO:0000313" key="3">
    <source>
        <dbReference type="EMBL" id="APT47064.1"/>
    </source>
</evidence>
<keyword evidence="1" id="KW-0812">Transmembrane</keyword>
<gene>
    <name evidence="3" type="ORF">BSA145_15065</name>
</gene>
<proteinExistence type="predicted"/>
<feature type="transmembrane region" description="Helical" evidence="1">
    <location>
        <begin position="76"/>
        <end position="97"/>
    </location>
</feature>
<accession>A0A1L6ZKM3</accession>
<organism evidence="3 4">
    <name type="scientific">Bacillus safensis</name>
    <dbReference type="NCBI Taxonomy" id="561879"/>
    <lineage>
        <taxon>Bacteria</taxon>
        <taxon>Bacillati</taxon>
        <taxon>Bacillota</taxon>
        <taxon>Bacilli</taxon>
        <taxon>Bacillales</taxon>
        <taxon>Bacillaceae</taxon>
        <taxon>Bacillus</taxon>
    </lineage>
</organism>
<dbReference type="Proteomes" id="UP000185426">
    <property type="component" value="Chromosome"/>
</dbReference>